<dbReference type="SUPFAM" id="SSF51445">
    <property type="entry name" value="(Trans)glycosidases"/>
    <property type="match status" value="1"/>
</dbReference>
<dbReference type="InterPro" id="IPR015882">
    <property type="entry name" value="HEX_bac_N"/>
</dbReference>
<keyword evidence="2" id="KW-0378">Hydrolase</keyword>
<dbReference type="InterPro" id="IPR015883">
    <property type="entry name" value="Glyco_hydro_20_cat"/>
</dbReference>
<dbReference type="Pfam" id="PF02838">
    <property type="entry name" value="Glyco_hydro_20b"/>
    <property type="match status" value="1"/>
</dbReference>
<accession>A0A931G2W6</accession>
<dbReference type="AlphaFoldDB" id="A0A931G2W6"/>
<dbReference type="PANTHER" id="PTHR43678:SF1">
    <property type="entry name" value="BETA-N-ACETYLHEXOSAMINIDASE"/>
    <property type="match status" value="1"/>
</dbReference>
<dbReference type="PRINTS" id="PR00738">
    <property type="entry name" value="GLHYDRLASE20"/>
</dbReference>
<dbReference type="InterPro" id="IPR017853">
    <property type="entry name" value="GH"/>
</dbReference>
<protein>
    <submittedName>
        <fullName evidence="7">Family 20 glycosylhydrolase</fullName>
    </submittedName>
</protein>
<feature type="active site" description="Proton donor" evidence="4">
    <location>
        <position position="270"/>
    </location>
</feature>
<reference evidence="7 8" key="1">
    <citation type="submission" date="2020-11" db="EMBL/GenBank/DDBJ databases">
        <title>Arthrobacter antarcticus sp. nov., isolated from Antarctic Soil.</title>
        <authorList>
            <person name="Li J."/>
        </authorList>
    </citation>
    <scope>NUCLEOTIDE SEQUENCE [LARGE SCALE GENOMIC DNA]</scope>
    <source>
        <strain evidence="7 8">Z1-20</strain>
    </source>
</reference>
<gene>
    <name evidence="7" type="ORF">IV500_00810</name>
</gene>
<dbReference type="InterPro" id="IPR025705">
    <property type="entry name" value="Beta_hexosaminidase_sua/sub"/>
</dbReference>
<comment type="caution">
    <text evidence="7">The sequence shown here is derived from an EMBL/GenBank/DDBJ whole genome shotgun (WGS) entry which is preliminary data.</text>
</comment>
<keyword evidence="8" id="KW-1185">Reference proteome</keyword>
<dbReference type="SUPFAM" id="SSF55545">
    <property type="entry name" value="beta-N-acetylhexosaminidase-like domain"/>
    <property type="match status" value="1"/>
</dbReference>
<sequence length="505" mass="55227">MQSLSACGVSWAPTEGTKVVVDPVWAAELGSEATTLANELPSEGYMDTIPTTVLGGPVGENDIYLSIGVVSSSAKAEAYRMGVSDGLKILASDGAGAFYASRTLLQALKIHGKFTGTVLDWPAYKQRGVMLDIARKHYTSGWIERLICDMSYRKLNVLQLHLSDSQGFRVESRKHPEIVSKQHLSLDEVRKILKVAKRYHVEVIPDIDTPAHLDHILKTHPEWRLKLRNGGVLDSHMDYSIPAVRGFVKELVEEMADVFPGKYFHLGGDEFFPAPWQTGSADVVNADTAPHLVEYAASVAGRGATIFDGYKHYLNELIVLLKSRNKTAKVWNDDIYPEEGVLELDKSTEVEGWVRWNRSKPNAGVLADAGYPVVNANGDYLYFILTGEGVGAGLNKCPEGIYERWHPRRFMGVAGDGGNYDLPDEKPLLGAHLSIWADVPNALTQAQVASGFLPWQSSFAQQMWGSPMVVGSYREFTGIIAAIGTSPALVNAATNLREPAATVAS</sequence>
<evidence type="ECO:0000259" key="6">
    <source>
        <dbReference type="Pfam" id="PF02838"/>
    </source>
</evidence>
<feature type="domain" description="Glycoside hydrolase family 20 catalytic" evidence="5">
    <location>
        <begin position="124"/>
        <end position="465"/>
    </location>
</feature>
<dbReference type="Gene3D" id="3.30.379.10">
    <property type="entry name" value="Chitobiase/beta-hexosaminidase domain 2-like"/>
    <property type="match status" value="1"/>
</dbReference>
<dbReference type="InterPro" id="IPR052764">
    <property type="entry name" value="GH20_Enzymes"/>
</dbReference>
<evidence type="ECO:0000256" key="1">
    <source>
        <dbReference type="ARBA" id="ARBA00006285"/>
    </source>
</evidence>
<dbReference type="EMBL" id="JADNYM010000001">
    <property type="protein sequence ID" value="MBG0737981.1"/>
    <property type="molecule type" value="Genomic_DNA"/>
</dbReference>
<dbReference type="Pfam" id="PF00728">
    <property type="entry name" value="Glyco_hydro_20"/>
    <property type="match status" value="1"/>
</dbReference>
<dbReference type="InterPro" id="IPR029018">
    <property type="entry name" value="Hex-like_dom2"/>
</dbReference>
<comment type="similarity">
    <text evidence="1">Belongs to the glycosyl hydrolase 20 family.</text>
</comment>
<evidence type="ECO:0000256" key="3">
    <source>
        <dbReference type="ARBA" id="ARBA00023295"/>
    </source>
</evidence>
<feature type="domain" description="Beta-hexosaminidase bacterial type N-terminal" evidence="6">
    <location>
        <begin position="15"/>
        <end position="112"/>
    </location>
</feature>
<evidence type="ECO:0000313" key="7">
    <source>
        <dbReference type="EMBL" id="MBG0737981.1"/>
    </source>
</evidence>
<dbReference type="Proteomes" id="UP000655366">
    <property type="component" value="Unassembled WGS sequence"/>
</dbReference>
<evidence type="ECO:0000259" key="5">
    <source>
        <dbReference type="Pfam" id="PF00728"/>
    </source>
</evidence>
<name>A0A931G2W6_9MICC</name>
<keyword evidence="3" id="KW-0326">Glycosidase</keyword>
<organism evidence="7 8">
    <name type="scientific">Arthrobacter terrae</name>
    <dbReference type="NCBI Taxonomy" id="2935737"/>
    <lineage>
        <taxon>Bacteria</taxon>
        <taxon>Bacillati</taxon>
        <taxon>Actinomycetota</taxon>
        <taxon>Actinomycetes</taxon>
        <taxon>Micrococcales</taxon>
        <taxon>Micrococcaceae</taxon>
        <taxon>Arthrobacter</taxon>
    </lineage>
</organism>
<evidence type="ECO:0000313" key="8">
    <source>
        <dbReference type="Proteomes" id="UP000655366"/>
    </source>
</evidence>
<dbReference type="Gene3D" id="3.20.20.80">
    <property type="entry name" value="Glycosidases"/>
    <property type="match status" value="1"/>
</dbReference>
<dbReference type="GO" id="GO:0004563">
    <property type="term" value="F:beta-N-acetylhexosaminidase activity"/>
    <property type="evidence" value="ECO:0007669"/>
    <property type="project" value="InterPro"/>
</dbReference>
<evidence type="ECO:0000256" key="2">
    <source>
        <dbReference type="ARBA" id="ARBA00022801"/>
    </source>
</evidence>
<dbReference type="PANTHER" id="PTHR43678">
    <property type="entry name" value="PUTATIVE (AFU_ORTHOLOGUE AFUA_2G00640)-RELATED"/>
    <property type="match status" value="1"/>
</dbReference>
<evidence type="ECO:0000256" key="4">
    <source>
        <dbReference type="PIRSR" id="PIRSR625705-1"/>
    </source>
</evidence>
<proteinExistence type="inferred from homology"/>
<dbReference type="GO" id="GO:0005975">
    <property type="term" value="P:carbohydrate metabolic process"/>
    <property type="evidence" value="ECO:0007669"/>
    <property type="project" value="InterPro"/>
</dbReference>